<evidence type="ECO:0000256" key="12">
    <source>
        <dbReference type="RuleBase" id="RU000483"/>
    </source>
</evidence>
<evidence type="ECO:0000256" key="2">
    <source>
        <dbReference type="ARBA" id="ARBA00006810"/>
    </source>
</evidence>
<evidence type="ECO:0000256" key="3">
    <source>
        <dbReference type="ARBA" id="ARBA00022448"/>
    </source>
</evidence>
<dbReference type="GO" id="GO:0042777">
    <property type="term" value="P:proton motive force-driven plasma membrane ATP synthesis"/>
    <property type="evidence" value="ECO:0007669"/>
    <property type="project" value="TreeGrafter"/>
</dbReference>
<feature type="transmembrane region" description="Helical" evidence="11">
    <location>
        <begin position="203"/>
        <end position="222"/>
    </location>
</feature>
<evidence type="ECO:0000256" key="5">
    <source>
        <dbReference type="ARBA" id="ARBA00022692"/>
    </source>
</evidence>
<comment type="function">
    <text evidence="11 12">Key component of the proton channel; it plays a direct role in the translocation of protons across the membrane.</text>
</comment>
<dbReference type="Gene3D" id="1.20.120.220">
    <property type="entry name" value="ATP synthase, F0 complex, subunit A"/>
    <property type="match status" value="1"/>
</dbReference>
<evidence type="ECO:0000313" key="15">
    <source>
        <dbReference type="Proteomes" id="UP000022141"/>
    </source>
</evidence>
<keyword evidence="10 11" id="KW-0066">ATP synthesis</keyword>
<evidence type="ECO:0000256" key="11">
    <source>
        <dbReference type="HAMAP-Rule" id="MF_01393"/>
    </source>
</evidence>
<proteinExistence type="inferred from homology"/>
<keyword evidence="5 11" id="KW-0812">Transmembrane</keyword>
<dbReference type="Proteomes" id="UP000022141">
    <property type="component" value="Unassembled WGS sequence"/>
</dbReference>
<dbReference type="PROSITE" id="PS00449">
    <property type="entry name" value="ATPASE_A"/>
    <property type="match status" value="1"/>
</dbReference>
<keyword evidence="11" id="KW-1003">Cell membrane</keyword>
<keyword evidence="6 11" id="KW-0375">Hydrogen ion transport</keyword>
<dbReference type="STRING" id="1454004.AW11_01123"/>
<dbReference type="Pfam" id="PF00119">
    <property type="entry name" value="ATP-synt_A"/>
    <property type="match status" value="1"/>
</dbReference>
<keyword evidence="9 11" id="KW-0472">Membrane</keyword>
<reference evidence="14" key="1">
    <citation type="submission" date="2014-02" db="EMBL/GenBank/DDBJ databases">
        <title>Expanding our view of genomic diversity in Candidatus Accumulibacter clades.</title>
        <authorList>
            <person name="Skennerton C.T."/>
            <person name="Barr J.J."/>
            <person name="Slater F.R."/>
            <person name="Bond P.L."/>
            <person name="Tyson G.W."/>
        </authorList>
    </citation>
    <scope>NUCLEOTIDE SEQUENCE [LARGE SCALE GENOMIC DNA]</scope>
</reference>
<evidence type="ECO:0000256" key="6">
    <source>
        <dbReference type="ARBA" id="ARBA00022781"/>
    </source>
</evidence>
<keyword evidence="7 11" id="KW-1133">Transmembrane helix</keyword>
<dbReference type="InterPro" id="IPR000568">
    <property type="entry name" value="ATP_synth_F0_asu"/>
</dbReference>
<comment type="caution">
    <text evidence="14">The sequence shown here is derived from an EMBL/GenBank/DDBJ whole genome shotgun (WGS) entry which is preliminary data.</text>
</comment>
<keyword evidence="4 11" id="KW-0138">CF(0)</keyword>
<dbReference type="PRINTS" id="PR00123">
    <property type="entry name" value="ATPASEA"/>
</dbReference>
<feature type="transmembrane region" description="Helical" evidence="11">
    <location>
        <begin position="24"/>
        <end position="42"/>
    </location>
</feature>
<dbReference type="AlphaFoldDB" id="A0A011RFU1"/>
<protein>
    <recommendedName>
        <fullName evidence="11 12">ATP synthase subunit a</fullName>
    </recommendedName>
    <alternativeName>
        <fullName evidence="11">ATP synthase F0 sector subunit a</fullName>
    </alternativeName>
    <alternativeName>
        <fullName evidence="11">F-ATPase subunit 6</fullName>
    </alternativeName>
</protein>
<evidence type="ECO:0000256" key="10">
    <source>
        <dbReference type="ARBA" id="ARBA00023310"/>
    </source>
</evidence>
<keyword evidence="15" id="KW-1185">Reference proteome</keyword>
<gene>
    <name evidence="14" type="primary">atpB_2</name>
    <name evidence="11" type="synonym">atpB</name>
    <name evidence="14" type="ORF">AW11_01123</name>
</gene>
<dbReference type="InterPro" id="IPR045082">
    <property type="entry name" value="ATP_syn_F0_a_bact/chloroplast"/>
</dbReference>
<dbReference type="NCBIfam" id="TIGR01131">
    <property type="entry name" value="ATP_synt_6_or_A"/>
    <property type="match status" value="1"/>
</dbReference>
<keyword evidence="3 11" id="KW-0813">Transport</keyword>
<dbReference type="GO" id="GO:0046933">
    <property type="term" value="F:proton-transporting ATP synthase activity, rotational mechanism"/>
    <property type="evidence" value="ECO:0007669"/>
    <property type="project" value="UniProtKB-UniRule"/>
</dbReference>
<evidence type="ECO:0000256" key="13">
    <source>
        <dbReference type="SAM" id="MobiDB-lite"/>
    </source>
</evidence>
<dbReference type="InterPro" id="IPR023011">
    <property type="entry name" value="ATP_synth_F0_asu_AS"/>
</dbReference>
<dbReference type="HAMAP" id="MF_01393">
    <property type="entry name" value="ATP_synth_a_bact"/>
    <property type="match status" value="1"/>
</dbReference>
<evidence type="ECO:0000256" key="8">
    <source>
        <dbReference type="ARBA" id="ARBA00023065"/>
    </source>
</evidence>
<keyword evidence="8 11" id="KW-0406">Ion transport</keyword>
<evidence type="ECO:0000256" key="4">
    <source>
        <dbReference type="ARBA" id="ARBA00022547"/>
    </source>
</evidence>
<dbReference type="CDD" id="cd00310">
    <property type="entry name" value="ATP-synt_Fo_a_6"/>
    <property type="match status" value="1"/>
</dbReference>
<dbReference type="PATRIC" id="fig|1454004.3.peg.1178"/>
<evidence type="ECO:0000256" key="9">
    <source>
        <dbReference type="ARBA" id="ARBA00023136"/>
    </source>
</evidence>
<dbReference type="GO" id="GO:0045259">
    <property type="term" value="C:proton-transporting ATP synthase complex"/>
    <property type="evidence" value="ECO:0007669"/>
    <property type="project" value="UniProtKB-KW"/>
</dbReference>
<dbReference type="GO" id="GO:0005886">
    <property type="term" value="C:plasma membrane"/>
    <property type="evidence" value="ECO:0007669"/>
    <property type="project" value="UniProtKB-SubCell"/>
</dbReference>
<evidence type="ECO:0000256" key="1">
    <source>
        <dbReference type="ARBA" id="ARBA00004141"/>
    </source>
</evidence>
<evidence type="ECO:0000313" key="14">
    <source>
        <dbReference type="EMBL" id="EXI90089.1"/>
    </source>
</evidence>
<sequence>MNAGELGGGVLFHLGPLAITDTVVTTWGVMLCLAGVALLLRYRLAPLPTRRQTIAEGIVVVIERAIGEVVPADAVRHVLPFIATLWLFVLTANLAGLIPGLHAPTRDLSATAALAALVFASTHWYGIRSKGLRAYLRHYAEPSPLLLPFHIISELTRTLALAIRLFGNIMSLEMAALLVLLIAGFLVPVPLLMLHVIEAVVQAYIFGILALIYIAGAIEPIATDESPAAPPTPTLAKSKNKEES</sequence>
<dbReference type="SUPFAM" id="SSF81336">
    <property type="entry name" value="F1F0 ATP synthase subunit A"/>
    <property type="match status" value="1"/>
</dbReference>
<evidence type="ECO:0000256" key="7">
    <source>
        <dbReference type="ARBA" id="ARBA00022989"/>
    </source>
</evidence>
<comment type="subcellular location">
    <subcellularLocation>
        <location evidence="11 12">Cell membrane</location>
        <topology evidence="11 12">Multi-pass membrane protein</topology>
    </subcellularLocation>
    <subcellularLocation>
        <location evidence="1">Membrane</location>
        <topology evidence="1">Multi-pass membrane protein</topology>
    </subcellularLocation>
</comment>
<dbReference type="InterPro" id="IPR035908">
    <property type="entry name" value="F0_ATP_A_sf"/>
</dbReference>
<dbReference type="EMBL" id="JEMY01000010">
    <property type="protein sequence ID" value="EXI90089.1"/>
    <property type="molecule type" value="Genomic_DNA"/>
</dbReference>
<comment type="similarity">
    <text evidence="2 11 12">Belongs to the ATPase A chain family.</text>
</comment>
<organism evidence="14 15">
    <name type="scientific">Accumulibacter regalis</name>
    <dbReference type="NCBI Taxonomy" id="522306"/>
    <lineage>
        <taxon>Bacteria</taxon>
        <taxon>Pseudomonadati</taxon>
        <taxon>Pseudomonadota</taxon>
        <taxon>Betaproteobacteria</taxon>
        <taxon>Candidatus Accumulibacter</taxon>
    </lineage>
</organism>
<accession>A0A011RFU1</accession>
<dbReference type="PANTHER" id="PTHR42823:SF3">
    <property type="entry name" value="ATP SYNTHASE SUBUNIT A, CHLOROPLASTIC"/>
    <property type="match status" value="1"/>
</dbReference>
<feature type="transmembrane region" description="Helical" evidence="11">
    <location>
        <begin position="174"/>
        <end position="197"/>
    </location>
</feature>
<dbReference type="eggNOG" id="COG0356">
    <property type="taxonomic scope" value="Bacteria"/>
</dbReference>
<dbReference type="PANTHER" id="PTHR42823">
    <property type="entry name" value="ATP SYNTHASE SUBUNIT A, CHLOROPLASTIC"/>
    <property type="match status" value="1"/>
</dbReference>
<feature type="transmembrane region" description="Helical" evidence="11">
    <location>
        <begin position="78"/>
        <end position="101"/>
    </location>
</feature>
<feature type="transmembrane region" description="Helical" evidence="11">
    <location>
        <begin position="108"/>
        <end position="127"/>
    </location>
</feature>
<name>A0A011RFU1_ACCRE</name>
<feature type="region of interest" description="Disordered" evidence="13">
    <location>
        <begin position="224"/>
        <end position="244"/>
    </location>
</feature>
<dbReference type="NCBIfam" id="NF009954">
    <property type="entry name" value="PRK13420.1"/>
    <property type="match status" value="1"/>
</dbReference>